<evidence type="ECO:0000313" key="2">
    <source>
        <dbReference type="EMBL" id="HIX77773.1"/>
    </source>
</evidence>
<dbReference type="EMBL" id="DXEK01000157">
    <property type="protein sequence ID" value="HIX77773.1"/>
    <property type="molecule type" value="Genomic_DNA"/>
</dbReference>
<keyword evidence="1" id="KW-0812">Transmembrane</keyword>
<keyword evidence="1" id="KW-1133">Transmembrane helix</keyword>
<dbReference type="Proteomes" id="UP000886890">
    <property type="component" value="Unassembled WGS sequence"/>
</dbReference>
<evidence type="ECO:0000256" key="1">
    <source>
        <dbReference type="SAM" id="Phobius"/>
    </source>
</evidence>
<feature type="transmembrane region" description="Helical" evidence="1">
    <location>
        <begin position="61"/>
        <end position="82"/>
    </location>
</feature>
<dbReference type="AlphaFoldDB" id="A0A9D2BIX6"/>
<comment type="caution">
    <text evidence="2">The sequence shown here is derived from an EMBL/GenBank/DDBJ whole genome shotgun (WGS) entry which is preliminary data.</text>
</comment>
<gene>
    <name evidence="2" type="ORF">H9734_09310</name>
</gene>
<accession>A0A9D2BIX6</accession>
<proteinExistence type="predicted"/>
<feature type="transmembrane region" description="Helical" evidence="1">
    <location>
        <begin position="37"/>
        <end position="55"/>
    </location>
</feature>
<evidence type="ECO:0000313" key="3">
    <source>
        <dbReference type="Proteomes" id="UP000886890"/>
    </source>
</evidence>
<protein>
    <submittedName>
        <fullName evidence="2">PLD nuclease N-terminal domain-containing protein</fullName>
    </submittedName>
</protein>
<organism evidence="2 3">
    <name type="scientific">Candidatus Fusicatenibacter merdavium</name>
    <dbReference type="NCBI Taxonomy" id="2838600"/>
    <lineage>
        <taxon>Bacteria</taxon>
        <taxon>Bacillati</taxon>
        <taxon>Bacillota</taxon>
        <taxon>Clostridia</taxon>
        <taxon>Lachnospirales</taxon>
        <taxon>Lachnospiraceae</taxon>
        <taxon>Fusicatenibacter</taxon>
    </lineage>
</organism>
<sequence length="173" mass="19854">MGSLDNYEFCQRYMTDGEYILWKGRPEKGNVFTGQEAVLLPFSVIWLAFSVYWEMTALQSGASWFLVLWGIPFVGIGIYLLAGRFFMTAYLRSRTFYVITNKKIIIRQGNRMRMYEGRNLPSAEIVIHKNGCGTLKFGRMVDARNGYRNGIAFMIENVADVAQVQNALDSMDR</sequence>
<keyword evidence="1" id="KW-0472">Membrane</keyword>
<reference evidence="2" key="2">
    <citation type="submission" date="2021-04" db="EMBL/GenBank/DDBJ databases">
        <authorList>
            <person name="Gilroy R."/>
        </authorList>
    </citation>
    <scope>NUCLEOTIDE SEQUENCE</scope>
    <source>
        <strain evidence="2">CHK183-1962</strain>
    </source>
</reference>
<name>A0A9D2BIX6_9FIRM</name>
<reference evidence="2" key="1">
    <citation type="journal article" date="2021" name="PeerJ">
        <title>Extensive microbial diversity within the chicken gut microbiome revealed by metagenomics and culture.</title>
        <authorList>
            <person name="Gilroy R."/>
            <person name="Ravi A."/>
            <person name="Getino M."/>
            <person name="Pursley I."/>
            <person name="Horton D.L."/>
            <person name="Alikhan N.F."/>
            <person name="Baker D."/>
            <person name="Gharbi K."/>
            <person name="Hall N."/>
            <person name="Watson M."/>
            <person name="Adriaenssens E.M."/>
            <person name="Foster-Nyarko E."/>
            <person name="Jarju S."/>
            <person name="Secka A."/>
            <person name="Antonio M."/>
            <person name="Oren A."/>
            <person name="Chaudhuri R.R."/>
            <person name="La Ragione R."/>
            <person name="Hildebrand F."/>
            <person name="Pallen M.J."/>
        </authorList>
    </citation>
    <scope>NUCLEOTIDE SEQUENCE</scope>
    <source>
        <strain evidence="2">CHK183-1962</strain>
    </source>
</reference>